<dbReference type="InterPro" id="IPR001757">
    <property type="entry name" value="P_typ_ATPase"/>
</dbReference>
<dbReference type="PROSITE" id="PS00154">
    <property type="entry name" value="ATPASE_E1_E2"/>
    <property type="match status" value="1"/>
</dbReference>
<keyword evidence="10" id="KW-1278">Translocase</keyword>
<keyword evidence="9" id="KW-0460">Magnesium</keyword>
<accession>A0A1H9UV42</accession>
<keyword evidence="11 14" id="KW-1133">Transmembrane helix</keyword>
<evidence type="ECO:0000256" key="6">
    <source>
        <dbReference type="ARBA" id="ARBA00022692"/>
    </source>
</evidence>
<dbReference type="PRINTS" id="PR00119">
    <property type="entry name" value="CATATPASE"/>
</dbReference>
<protein>
    <submittedName>
        <fullName evidence="16">Plasma-membrane calcium-translocating P-type ATPase/potassium and/or sodium efflux P-type ATPase,TIGR01523</fullName>
    </submittedName>
</protein>
<dbReference type="InterPro" id="IPR008250">
    <property type="entry name" value="ATPase_P-typ_transduc_dom_A_sf"/>
</dbReference>
<dbReference type="RefSeq" id="WP_093073215.1">
    <property type="nucleotide sequence ID" value="NZ_FOGV01000016.1"/>
</dbReference>
<dbReference type="InterPro" id="IPR036412">
    <property type="entry name" value="HAD-like_sf"/>
</dbReference>
<evidence type="ECO:0000256" key="9">
    <source>
        <dbReference type="ARBA" id="ARBA00022842"/>
    </source>
</evidence>
<dbReference type="GO" id="GO:0005391">
    <property type="term" value="F:P-type sodium:potassium-exchanging transporter activity"/>
    <property type="evidence" value="ECO:0007669"/>
    <property type="project" value="TreeGrafter"/>
</dbReference>
<dbReference type="GO" id="GO:0036376">
    <property type="term" value="P:sodium ion export across plasma membrane"/>
    <property type="evidence" value="ECO:0007669"/>
    <property type="project" value="TreeGrafter"/>
</dbReference>
<comment type="caution">
    <text evidence="16">The sequence shown here is derived from an EMBL/GenBank/DDBJ whole genome shotgun (WGS) entry which is preliminary data.</text>
</comment>
<dbReference type="Pfam" id="PF13246">
    <property type="entry name" value="Cation_ATPase"/>
    <property type="match status" value="1"/>
</dbReference>
<keyword evidence="7" id="KW-0547">Nucleotide-binding</keyword>
<evidence type="ECO:0000256" key="5">
    <source>
        <dbReference type="ARBA" id="ARBA00022553"/>
    </source>
</evidence>
<dbReference type="GO" id="GO:1990573">
    <property type="term" value="P:potassium ion import across plasma membrane"/>
    <property type="evidence" value="ECO:0007669"/>
    <property type="project" value="TreeGrafter"/>
</dbReference>
<keyword evidence="13 14" id="KW-0472">Membrane</keyword>
<dbReference type="Gene3D" id="2.70.150.10">
    <property type="entry name" value="Calcium-transporting ATPase, cytoplasmic transduction domain A"/>
    <property type="match status" value="1"/>
</dbReference>
<dbReference type="Proteomes" id="UP000199318">
    <property type="component" value="Unassembled WGS sequence"/>
</dbReference>
<dbReference type="PRINTS" id="PR00120">
    <property type="entry name" value="HATPASE"/>
</dbReference>
<dbReference type="FunFam" id="2.70.150.10:FF:000160">
    <property type="entry name" value="Sarcoplasmic/endoplasmic reticulum calcium ATPase 1"/>
    <property type="match status" value="1"/>
</dbReference>
<dbReference type="Pfam" id="PF00689">
    <property type="entry name" value="Cation_ATPase_C"/>
    <property type="match status" value="1"/>
</dbReference>
<feature type="transmembrane region" description="Helical" evidence="14">
    <location>
        <begin position="792"/>
        <end position="810"/>
    </location>
</feature>
<dbReference type="Gene3D" id="3.40.50.1000">
    <property type="entry name" value="HAD superfamily/HAD-like"/>
    <property type="match status" value="1"/>
</dbReference>
<reference evidence="17" key="1">
    <citation type="submission" date="2016-10" db="EMBL/GenBank/DDBJ databases">
        <authorList>
            <person name="de Groot N.N."/>
        </authorList>
    </citation>
    <scope>NUCLEOTIDE SEQUENCE [LARGE SCALE GENOMIC DNA]</scope>
    <source>
        <strain evidence="17">10nlg</strain>
    </source>
</reference>
<evidence type="ECO:0000256" key="8">
    <source>
        <dbReference type="ARBA" id="ARBA00022840"/>
    </source>
</evidence>
<evidence type="ECO:0000313" key="17">
    <source>
        <dbReference type="Proteomes" id="UP000199318"/>
    </source>
</evidence>
<keyword evidence="8" id="KW-0067">ATP-binding</keyword>
<dbReference type="InterPro" id="IPR023298">
    <property type="entry name" value="ATPase_P-typ_TM_dom_sf"/>
</dbReference>
<dbReference type="SUPFAM" id="SSF81653">
    <property type="entry name" value="Calcium ATPase, transduction domain A"/>
    <property type="match status" value="1"/>
</dbReference>
<evidence type="ECO:0000256" key="11">
    <source>
        <dbReference type="ARBA" id="ARBA00022989"/>
    </source>
</evidence>
<dbReference type="InterPro" id="IPR018303">
    <property type="entry name" value="ATPase_P-typ_P_site"/>
</dbReference>
<dbReference type="InterPro" id="IPR023299">
    <property type="entry name" value="ATPase_P-typ_cyto_dom_N"/>
</dbReference>
<keyword evidence="4" id="KW-1003">Cell membrane</keyword>
<dbReference type="PANTHER" id="PTHR43294">
    <property type="entry name" value="SODIUM/POTASSIUM-TRANSPORTING ATPASE SUBUNIT ALPHA"/>
    <property type="match status" value="1"/>
</dbReference>
<keyword evidence="12" id="KW-0406">Ion transport</keyword>
<feature type="transmembrane region" description="Helical" evidence="14">
    <location>
        <begin position="688"/>
        <end position="708"/>
    </location>
</feature>
<feature type="transmembrane region" description="Helical" evidence="14">
    <location>
        <begin position="282"/>
        <end position="304"/>
    </location>
</feature>
<evidence type="ECO:0000313" key="16">
    <source>
        <dbReference type="EMBL" id="SES13221.1"/>
    </source>
</evidence>
<feature type="transmembrane region" description="Helical" evidence="14">
    <location>
        <begin position="720"/>
        <end position="739"/>
    </location>
</feature>
<dbReference type="NCBIfam" id="TIGR01494">
    <property type="entry name" value="ATPase_P-type"/>
    <property type="match status" value="2"/>
</dbReference>
<evidence type="ECO:0000256" key="4">
    <source>
        <dbReference type="ARBA" id="ARBA00022475"/>
    </source>
</evidence>
<dbReference type="SFLD" id="SFLDF00027">
    <property type="entry name" value="p-type_atpase"/>
    <property type="match status" value="1"/>
</dbReference>
<dbReference type="SFLD" id="SFLDS00003">
    <property type="entry name" value="Haloacid_Dehalogenase"/>
    <property type="match status" value="1"/>
</dbReference>
<evidence type="ECO:0000259" key="15">
    <source>
        <dbReference type="SMART" id="SM00831"/>
    </source>
</evidence>
<name>A0A1H9UV42_9BACI</name>
<proteinExistence type="inferred from homology"/>
<dbReference type="InterPro" id="IPR059000">
    <property type="entry name" value="ATPase_P-type_domA"/>
</dbReference>
<dbReference type="SUPFAM" id="SSF56784">
    <property type="entry name" value="HAD-like"/>
    <property type="match status" value="1"/>
</dbReference>
<dbReference type="FunFam" id="3.40.50.1000:FF:000083">
    <property type="entry name" value="Sodium/potassium-transporting ATPase subunit alpha"/>
    <property type="match status" value="1"/>
</dbReference>
<dbReference type="Pfam" id="PF00122">
    <property type="entry name" value="E1-E2_ATPase"/>
    <property type="match status" value="1"/>
</dbReference>
<dbReference type="GO" id="GO:1902600">
    <property type="term" value="P:proton transmembrane transport"/>
    <property type="evidence" value="ECO:0007669"/>
    <property type="project" value="TreeGrafter"/>
</dbReference>
<sequence>MSQLPEEQKNWHAMSDDDVVEAFQSDTKSGLSKEEAAKRLENYGKNELPEKEDESVIIKYFKHFHDVLIYILLAAAVITFALGHYIDTAVILLVAVINATVGFMQESKAEKALEGIKNMLSAEATVLRDGEKENVDAGEIVPGDIVYLAAGDKIPADMRLIQADNLKAEEAALTGESTSADKDTEALDEDTVLGDRVNIGFSGTSITSGTGVGVVTATAEKTEIGKINESIAEVEELKTPLMKQTDKFGKQVAMFIVIASIFIYAFGFFVRDYGPIELLMSIIGLAVASIPEGLPAIISIILALGVQNMAKRQSIVRNLPSVETLGAVSVINSDKTGTLTKNEMTVTAVMTRNDEYEVTGTGYAPNGEIKSNDEKVNVNEHPDLKTLLTAMKTCNDASLKKEEEGQWKINGEPTEGCLLTLAEKANADIPKLEVQSKIPFDSAYKYMAVLVEDEGEKVIYIKGAPDRLFDMAENGENGFDRDYWEKQMKTRTTRGERVLSAGYKKVDASKTEIDHEDLEDGVQFIGLTGIIDPPREEAILAVEECKKAGISVKMITGDHKDTAVAIGKQLGIGDGERGLEGIEIDKMSDEELSEAIMEYDVFARTSPDNKLRIVEALQANEQISAMTGDGVNDAPALKRADIGVAMGIKGTEVAKESSQMVLVDDNFETIVGAVEEGRRVYANLKKTILFILPTNGAQAFVIMASILLGTTMPLTPIQILWVNMVIAITVSMALAFEPLEEGAMQRPPRDTKTPLLTPYYIFRIVFVSLLIGGGTLALSMVLMDGGNYSESMMNTVVLHTIVMMQMFHLYNTRNEIGYAFNRNFFKNKVAFIVSGILILLQLSILYVPFMNTAFETEPLGIEFWIIPILMGIAAFILIEIEKTITRRIINGRNNIS</sequence>
<feature type="transmembrane region" description="Helical" evidence="14">
    <location>
        <begin position="760"/>
        <end position="780"/>
    </location>
</feature>
<dbReference type="InterPro" id="IPR004014">
    <property type="entry name" value="ATPase_P-typ_cation-transptr_N"/>
</dbReference>
<feature type="transmembrane region" description="Helical" evidence="14">
    <location>
        <begin position="67"/>
        <end position="83"/>
    </location>
</feature>
<dbReference type="OrthoDB" id="9813266at2"/>
<feature type="transmembrane region" description="Helical" evidence="14">
    <location>
        <begin position="861"/>
        <end position="880"/>
    </location>
</feature>
<dbReference type="GO" id="GO:0016887">
    <property type="term" value="F:ATP hydrolysis activity"/>
    <property type="evidence" value="ECO:0007669"/>
    <property type="project" value="InterPro"/>
</dbReference>
<keyword evidence="6 14" id="KW-0812">Transmembrane</keyword>
<dbReference type="GO" id="GO:0005524">
    <property type="term" value="F:ATP binding"/>
    <property type="evidence" value="ECO:0007669"/>
    <property type="project" value="UniProtKB-KW"/>
</dbReference>
<dbReference type="GO" id="GO:0030007">
    <property type="term" value="P:intracellular potassium ion homeostasis"/>
    <property type="evidence" value="ECO:0007669"/>
    <property type="project" value="TreeGrafter"/>
</dbReference>
<keyword evidence="5" id="KW-0597">Phosphoprotein</keyword>
<evidence type="ECO:0000256" key="1">
    <source>
        <dbReference type="ARBA" id="ARBA00004651"/>
    </source>
</evidence>
<evidence type="ECO:0000256" key="12">
    <source>
        <dbReference type="ARBA" id="ARBA00023065"/>
    </source>
</evidence>
<evidence type="ECO:0000256" key="7">
    <source>
        <dbReference type="ARBA" id="ARBA00022741"/>
    </source>
</evidence>
<dbReference type="AlphaFoldDB" id="A0A1H9UV42"/>
<dbReference type="EMBL" id="FOGV01000016">
    <property type="protein sequence ID" value="SES13221.1"/>
    <property type="molecule type" value="Genomic_DNA"/>
</dbReference>
<dbReference type="SFLD" id="SFLDG00002">
    <property type="entry name" value="C1.7:_P-type_atpase_like"/>
    <property type="match status" value="1"/>
</dbReference>
<keyword evidence="17" id="KW-1185">Reference proteome</keyword>
<evidence type="ECO:0000256" key="10">
    <source>
        <dbReference type="ARBA" id="ARBA00022967"/>
    </source>
</evidence>
<comment type="similarity">
    <text evidence="2">Belongs to the cation transport ATPase (P-type) (TC 3.A.3) family. Type IIA subfamily.</text>
</comment>
<dbReference type="PANTHER" id="PTHR43294:SF21">
    <property type="entry name" value="CATION TRANSPORTING ATPASE"/>
    <property type="match status" value="1"/>
</dbReference>
<feature type="transmembrane region" description="Helical" evidence="14">
    <location>
        <begin position="830"/>
        <end position="849"/>
    </location>
</feature>
<dbReference type="InterPro" id="IPR023214">
    <property type="entry name" value="HAD_sf"/>
</dbReference>
<dbReference type="STRING" id="1464123.SAMN05444126_11610"/>
<dbReference type="GO" id="GO:0006883">
    <property type="term" value="P:intracellular sodium ion homeostasis"/>
    <property type="evidence" value="ECO:0007669"/>
    <property type="project" value="TreeGrafter"/>
</dbReference>
<dbReference type="Gene3D" id="1.20.1110.10">
    <property type="entry name" value="Calcium-transporting ATPase, transmembrane domain"/>
    <property type="match status" value="1"/>
</dbReference>
<organism evidence="16 17">
    <name type="scientific">Salisediminibacterium halotolerans</name>
    <dbReference type="NCBI Taxonomy" id="517425"/>
    <lineage>
        <taxon>Bacteria</taxon>
        <taxon>Bacillati</taxon>
        <taxon>Bacillota</taxon>
        <taxon>Bacilli</taxon>
        <taxon>Bacillales</taxon>
        <taxon>Bacillaceae</taxon>
        <taxon>Salisediminibacterium</taxon>
    </lineage>
</organism>
<dbReference type="InterPro" id="IPR006068">
    <property type="entry name" value="ATPase_P-typ_cation-transptr_C"/>
</dbReference>
<gene>
    <name evidence="16" type="ORF">SAMN05444126_11610</name>
</gene>
<dbReference type="SMART" id="SM00831">
    <property type="entry name" value="Cation_ATPase_N"/>
    <property type="match status" value="1"/>
</dbReference>
<dbReference type="InterPro" id="IPR044492">
    <property type="entry name" value="P_typ_ATPase_HD_dom"/>
</dbReference>
<feature type="domain" description="Cation-transporting P-type ATPase N-terminal" evidence="15">
    <location>
        <begin position="10"/>
        <end position="84"/>
    </location>
</feature>
<keyword evidence="3" id="KW-0813">Transport</keyword>
<comment type="subcellular location">
    <subcellularLocation>
        <location evidence="1">Cell membrane</location>
        <topology evidence="1">Multi-pass membrane protein</topology>
    </subcellularLocation>
</comment>
<dbReference type="SUPFAM" id="SSF81665">
    <property type="entry name" value="Calcium ATPase, transmembrane domain M"/>
    <property type="match status" value="1"/>
</dbReference>
<evidence type="ECO:0000256" key="2">
    <source>
        <dbReference type="ARBA" id="ARBA00005675"/>
    </source>
</evidence>
<dbReference type="Pfam" id="PF00690">
    <property type="entry name" value="Cation_ATPase_N"/>
    <property type="match status" value="1"/>
</dbReference>
<evidence type="ECO:0000256" key="13">
    <source>
        <dbReference type="ARBA" id="ARBA00023136"/>
    </source>
</evidence>
<evidence type="ECO:0000256" key="3">
    <source>
        <dbReference type="ARBA" id="ARBA00022448"/>
    </source>
</evidence>
<evidence type="ECO:0000256" key="14">
    <source>
        <dbReference type="SAM" id="Phobius"/>
    </source>
</evidence>
<dbReference type="Gene3D" id="3.40.1110.10">
    <property type="entry name" value="Calcium-transporting ATPase, cytoplasmic domain N"/>
    <property type="match status" value="1"/>
</dbReference>
<dbReference type="SUPFAM" id="SSF81660">
    <property type="entry name" value="Metal cation-transporting ATPase, ATP-binding domain N"/>
    <property type="match status" value="1"/>
</dbReference>
<feature type="transmembrane region" description="Helical" evidence="14">
    <location>
        <begin position="252"/>
        <end position="270"/>
    </location>
</feature>
<dbReference type="CDD" id="cd02080">
    <property type="entry name" value="P-type_ATPase_cation"/>
    <property type="match status" value="1"/>
</dbReference>
<dbReference type="InterPro" id="IPR050510">
    <property type="entry name" value="Cation_transp_ATPase_P-type"/>
</dbReference>
<dbReference type="GO" id="GO:0005886">
    <property type="term" value="C:plasma membrane"/>
    <property type="evidence" value="ECO:0007669"/>
    <property type="project" value="UniProtKB-SubCell"/>
</dbReference>